<gene>
    <name evidence="1" type="ORF">Val02_28010</name>
</gene>
<organism evidence="1 2">
    <name type="scientific">Virgisporangium aliadipatigenens</name>
    <dbReference type="NCBI Taxonomy" id="741659"/>
    <lineage>
        <taxon>Bacteria</taxon>
        <taxon>Bacillati</taxon>
        <taxon>Actinomycetota</taxon>
        <taxon>Actinomycetes</taxon>
        <taxon>Micromonosporales</taxon>
        <taxon>Micromonosporaceae</taxon>
        <taxon>Virgisporangium</taxon>
    </lineage>
</organism>
<name>A0A8J3YL52_9ACTN</name>
<protein>
    <submittedName>
        <fullName evidence="1">Uncharacterized protein</fullName>
    </submittedName>
</protein>
<comment type="caution">
    <text evidence="1">The sequence shown here is derived from an EMBL/GenBank/DDBJ whole genome shotgun (WGS) entry which is preliminary data.</text>
</comment>
<dbReference type="AlphaFoldDB" id="A0A8J3YL52"/>
<sequence length="88" mass="9435">MLDRYELSVLVRARDGDAYIAVVAEGFIDPEFLAVVLNCVPGVAAADWLPEPGGVMGIEPGFGQIVHSAIISPEYQAKIVDQYGDDGR</sequence>
<keyword evidence="2" id="KW-1185">Reference proteome</keyword>
<accession>A0A8J3YL52</accession>
<dbReference type="EMBL" id="BOPF01000008">
    <property type="protein sequence ID" value="GIJ45915.1"/>
    <property type="molecule type" value="Genomic_DNA"/>
</dbReference>
<evidence type="ECO:0000313" key="1">
    <source>
        <dbReference type="EMBL" id="GIJ45915.1"/>
    </source>
</evidence>
<evidence type="ECO:0000313" key="2">
    <source>
        <dbReference type="Proteomes" id="UP000619260"/>
    </source>
</evidence>
<reference evidence="1" key="1">
    <citation type="submission" date="2021-01" db="EMBL/GenBank/DDBJ databases">
        <title>Whole genome shotgun sequence of Virgisporangium aliadipatigenens NBRC 105644.</title>
        <authorList>
            <person name="Komaki H."/>
            <person name="Tamura T."/>
        </authorList>
    </citation>
    <scope>NUCLEOTIDE SEQUENCE</scope>
    <source>
        <strain evidence="1">NBRC 105644</strain>
    </source>
</reference>
<proteinExistence type="predicted"/>
<dbReference type="Proteomes" id="UP000619260">
    <property type="component" value="Unassembled WGS sequence"/>
</dbReference>